<keyword evidence="8" id="KW-0560">Oxidoreductase</keyword>
<evidence type="ECO:0000256" key="2">
    <source>
        <dbReference type="ARBA" id="ARBA00022692"/>
    </source>
</evidence>
<comment type="function">
    <text evidence="5">NDH-1 shuttles electrons from NADH, via FMN and iron-sulfur (Fe-S) centers, to quinones in the respiratory chain. The immediate electron acceptor for the enzyme in this species is believed to be ubiquinone. Couples the redox reaction to proton translocation (for every two electrons transferred, four hydrogen ions are translocated across the cytoplasmic membrane), and thus conserves the redox energy in a proton gradient.</text>
</comment>
<evidence type="ECO:0000256" key="3">
    <source>
        <dbReference type="ARBA" id="ARBA00022989"/>
    </source>
</evidence>
<dbReference type="Pfam" id="PF00361">
    <property type="entry name" value="Proton_antipo_M"/>
    <property type="match status" value="1"/>
</dbReference>
<keyword evidence="5" id="KW-0830">Ubiquinone</keyword>
<feature type="transmembrane region" description="Helical" evidence="5">
    <location>
        <begin position="160"/>
        <end position="184"/>
    </location>
</feature>
<feature type="transmembrane region" description="Helical" evidence="5">
    <location>
        <begin position="38"/>
        <end position="58"/>
    </location>
</feature>
<dbReference type="RefSeq" id="WP_058356693.1">
    <property type="nucleotide sequence ID" value="NZ_CABKVG010000009.1"/>
</dbReference>
<dbReference type="NCBIfam" id="TIGR01770">
    <property type="entry name" value="NDH_I_N"/>
    <property type="match status" value="1"/>
</dbReference>
<evidence type="ECO:0000256" key="4">
    <source>
        <dbReference type="ARBA" id="ARBA00023136"/>
    </source>
</evidence>
<gene>
    <name evidence="5 8" type="primary">nuoN</name>
    <name evidence="8" type="ORF">LVJ82_10210</name>
</gene>
<keyword evidence="5" id="KW-0520">NAD</keyword>
<dbReference type="HAMAP" id="MF_00445">
    <property type="entry name" value="NDH1_NuoN_1"/>
    <property type="match status" value="1"/>
</dbReference>
<dbReference type="NCBIfam" id="NF004442">
    <property type="entry name" value="PRK05777.1-5"/>
    <property type="match status" value="1"/>
</dbReference>
<feature type="transmembrane region" description="Helical" evidence="5">
    <location>
        <begin position="273"/>
        <end position="294"/>
    </location>
</feature>
<keyword evidence="5" id="KW-0874">Quinone</keyword>
<evidence type="ECO:0000313" key="8">
    <source>
        <dbReference type="EMBL" id="UOO87865.1"/>
    </source>
</evidence>
<feature type="transmembrane region" description="Helical" evidence="5">
    <location>
        <begin position="204"/>
        <end position="225"/>
    </location>
</feature>
<comment type="subunit">
    <text evidence="5">NDH-1 is composed of 14 different subunits. Subunits NuoA, H, J, K, L, M, N constitute the membrane sector of the complex.</text>
</comment>
<feature type="domain" description="NADH:quinone oxidoreductase/Mrp antiporter transmembrane" evidence="7">
    <location>
        <begin position="125"/>
        <end position="421"/>
    </location>
</feature>
<feature type="transmembrane region" description="Helical" evidence="5">
    <location>
        <begin position="237"/>
        <end position="261"/>
    </location>
</feature>
<keyword evidence="5" id="KW-0813">Transport</keyword>
<reference evidence="8 9" key="1">
    <citation type="journal article" date="2022" name="Res Sq">
        <title>Evolution of multicellular longitudinally dividing oral cavity symbionts (Neisseriaceae).</title>
        <authorList>
            <person name="Nyongesa S."/>
            <person name="Weber P."/>
            <person name="Bernet E."/>
            <person name="Pullido F."/>
            <person name="Nieckarz M."/>
            <person name="Delaby M."/>
            <person name="Nieves C."/>
            <person name="Viehboeck T."/>
            <person name="Krause N."/>
            <person name="Rivera-Millot A."/>
            <person name="Nakamura A."/>
            <person name="Vischer N."/>
            <person name="VanNieuwenhze M."/>
            <person name="Brun Y."/>
            <person name="Cava F."/>
            <person name="Bulgheresi S."/>
            <person name="Veyrier F."/>
        </authorList>
    </citation>
    <scope>NUCLEOTIDE SEQUENCE [LARGE SCALE GENOMIC DNA]</scope>
    <source>
        <strain evidence="8 9">SN4</strain>
    </source>
</reference>
<dbReference type="GO" id="GO:0016491">
    <property type="term" value="F:oxidoreductase activity"/>
    <property type="evidence" value="ECO:0007669"/>
    <property type="project" value="UniProtKB-KW"/>
</dbReference>
<name>A0ABY4DWH9_9NEIS</name>
<keyword evidence="2 5" id="KW-0812">Transmembrane</keyword>
<dbReference type="InterPro" id="IPR001750">
    <property type="entry name" value="ND/Mrp_TM"/>
</dbReference>
<keyword evidence="4 5" id="KW-0472">Membrane</keyword>
<feature type="transmembrane region" description="Helical" evidence="5">
    <location>
        <begin position="451"/>
        <end position="470"/>
    </location>
</feature>
<dbReference type="PANTHER" id="PTHR22773">
    <property type="entry name" value="NADH DEHYDROGENASE"/>
    <property type="match status" value="1"/>
</dbReference>
<comment type="catalytic activity">
    <reaction evidence="5">
        <text>a quinone + NADH + 5 H(+)(in) = a quinol + NAD(+) + 4 H(+)(out)</text>
        <dbReference type="Rhea" id="RHEA:57888"/>
        <dbReference type="ChEBI" id="CHEBI:15378"/>
        <dbReference type="ChEBI" id="CHEBI:24646"/>
        <dbReference type="ChEBI" id="CHEBI:57540"/>
        <dbReference type="ChEBI" id="CHEBI:57945"/>
        <dbReference type="ChEBI" id="CHEBI:132124"/>
    </reaction>
</comment>
<dbReference type="EMBL" id="CP091511">
    <property type="protein sequence ID" value="UOO87865.1"/>
    <property type="molecule type" value="Genomic_DNA"/>
</dbReference>
<feature type="transmembrane region" description="Helical" evidence="5">
    <location>
        <begin position="129"/>
        <end position="148"/>
    </location>
</feature>
<feature type="transmembrane region" description="Helical" evidence="5">
    <location>
        <begin position="78"/>
        <end position="94"/>
    </location>
</feature>
<organism evidence="8 9">
    <name type="scientific">Vitreoscilla massiliensis</name>
    <dbReference type="NCBI Taxonomy" id="1689272"/>
    <lineage>
        <taxon>Bacteria</taxon>
        <taxon>Pseudomonadati</taxon>
        <taxon>Pseudomonadota</taxon>
        <taxon>Betaproteobacteria</taxon>
        <taxon>Neisseriales</taxon>
        <taxon>Neisseriaceae</taxon>
        <taxon>Vitreoscilla</taxon>
    </lineage>
</organism>
<evidence type="ECO:0000256" key="1">
    <source>
        <dbReference type="ARBA" id="ARBA00004127"/>
    </source>
</evidence>
<keyword evidence="5" id="KW-1003">Cell membrane</keyword>
<evidence type="ECO:0000256" key="6">
    <source>
        <dbReference type="RuleBase" id="RU000320"/>
    </source>
</evidence>
<dbReference type="Proteomes" id="UP000832011">
    <property type="component" value="Chromosome"/>
</dbReference>
<keyword evidence="3 5" id="KW-1133">Transmembrane helix</keyword>
<protein>
    <recommendedName>
        <fullName evidence="5">NADH-quinone oxidoreductase subunit N</fullName>
        <ecNumber evidence="5">7.1.1.-</ecNumber>
    </recommendedName>
    <alternativeName>
        <fullName evidence="5">NADH dehydrogenase I subunit N</fullName>
    </alternativeName>
    <alternativeName>
        <fullName evidence="5">NDH-1 subunit N</fullName>
    </alternativeName>
</protein>
<feature type="transmembrane region" description="Helical" evidence="5">
    <location>
        <begin position="301"/>
        <end position="318"/>
    </location>
</feature>
<feature type="transmembrane region" description="Helical" evidence="5">
    <location>
        <begin position="12"/>
        <end position="31"/>
    </location>
</feature>
<feature type="transmembrane region" description="Helical" evidence="5">
    <location>
        <begin position="330"/>
        <end position="351"/>
    </location>
</feature>
<proteinExistence type="inferred from homology"/>
<accession>A0ABY4DWH9</accession>
<sequence length="486" mass="53461">MNWAELNLTPAIPEITLLCVLGIVLLIDLFLNDRNRWVTYVLSLVGIVVVAVSQVMVWHGQPEAAFSNLFVNDGISQLAKLAMYVGVFVLFIYSRRYLANREIFKGEFYTLTFFALLGMQVMVSANHFLTLYVGLELLSLALYAMVALRRDNLQATEASLKYFVLGALASGLLLYGISFIYGATGHLQLNEVLNAIQAKQESHQWLLTIGLIFVVVGIAFKLGVVPFHMWVPDVYQGAPTAVTAFVGTAPKIAAMVFAFRIVGTALPNLAQDWTQMFALLAVASLLVGNLAAIMQTNIKRMLGYSTVSHMGFVMLGYIGGFQNGGYAAALYYAITYMVMGLVAFGVLMALSNKDHECENLEDLAGLNQKNPYLALMMLVAMFSMAGIPPLMGFYAKLSILKSLIATGEGMYLWVSVFAVIMSLIGAFYYLRVVKVMYFDEPTNDIKGDFKADAWILLALNSLALVLLGVFPSSVVDWCIQALKLTM</sequence>
<feature type="transmembrane region" description="Helical" evidence="5">
    <location>
        <begin position="411"/>
        <end position="430"/>
    </location>
</feature>
<keyword evidence="5" id="KW-1278">Translocase</keyword>
<evidence type="ECO:0000259" key="7">
    <source>
        <dbReference type="Pfam" id="PF00361"/>
    </source>
</evidence>
<dbReference type="InterPro" id="IPR010096">
    <property type="entry name" value="NADH-Q_OxRdtase_suN/2"/>
</dbReference>
<evidence type="ECO:0000256" key="5">
    <source>
        <dbReference type="HAMAP-Rule" id="MF_00445"/>
    </source>
</evidence>
<dbReference type="EC" id="7.1.1.-" evidence="5"/>
<keyword evidence="9" id="KW-1185">Reference proteome</keyword>
<evidence type="ECO:0000313" key="9">
    <source>
        <dbReference type="Proteomes" id="UP000832011"/>
    </source>
</evidence>
<feature type="transmembrane region" description="Helical" evidence="5">
    <location>
        <begin position="106"/>
        <end position="123"/>
    </location>
</feature>
<feature type="transmembrane region" description="Helical" evidence="5">
    <location>
        <begin position="372"/>
        <end position="391"/>
    </location>
</feature>
<comment type="similarity">
    <text evidence="5">Belongs to the complex I subunit 2 family.</text>
</comment>
<comment type="subcellular location">
    <subcellularLocation>
        <location evidence="5">Cell membrane</location>
        <topology evidence="5">Multi-pass membrane protein</topology>
    </subcellularLocation>
    <subcellularLocation>
        <location evidence="1">Endomembrane system</location>
        <topology evidence="1">Multi-pass membrane protein</topology>
    </subcellularLocation>
    <subcellularLocation>
        <location evidence="6">Membrane</location>
        <topology evidence="6">Multi-pass membrane protein</topology>
    </subcellularLocation>
</comment>